<proteinExistence type="predicted"/>
<evidence type="ECO:0000313" key="2">
    <source>
        <dbReference type="EMBL" id="KAG5645179.1"/>
    </source>
</evidence>
<sequence>MVFWLEVKEQAHFVLQVDYLSKDFLHLYLAAPEGDLEVVLHPGLVHDHVSQEQEQEQEQEQGEQQQQEVLHLLPYHDRDLSWVSEEAKLQMHDVAGLQALLQDVQVQVEQQGVPDPVEYDYQLQQAFEQQELQQEQDELEHHKVLHLYELLQALEAKHQLHDVIDLRS</sequence>
<dbReference type="EMBL" id="JABCKI010002642">
    <property type="protein sequence ID" value="KAG5645179.1"/>
    <property type="molecule type" value="Genomic_DNA"/>
</dbReference>
<organism evidence="1 3">
    <name type="scientific">Sphagnurus paluster</name>
    <dbReference type="NCBI Taxonomy" id="117069"/>
    <lineage>
        <taxon>Eukaryota</taxon>
        <taxon>Fungi</taxon>
        <taxon>Dikarya</taxon>
        <taxon>Basidiomycota</taxon>
        <taxon>Agaricomycotina</taxon>
        <taxon>Agaricomycetes</taxon>
        <taxon>Agaricomycetidae</taxon>
        <taxon>Agaricales</taxon>
        <taxon>Tricholomatineae</taxon>
        <taxon>Lyophyllaceae</taxon>
        <taxon>Sphagnurus</taxon>
    </lineage>
</organism>
<reference evidence="1" key="1">
    <citation type="submission" date="2021-02" db="EMBL/GenBank/DDBJ databases">
        <authorList>
            <person name="Nieuwenhuis M."/>
            <person name="Van De Peppel L.J.J."/>
        </authorList>
    </citation>
    <scope>NUCLEOTIDE SEQUENCE</scope>
    <source>
        <strain evidence="1">D49</strain>
    </source>
</reference>
<evidence type="ECO:0000313" key="3">
    <source>
        <dbReference type="Proteomes" id="UP000717328"/>
    </source>
</evidence>
<dbReference type="Proteomes" id="UP000717328">
    <property type="component" value="Unassembled WGS sequence"/>
</dbReference>
<keyword evidence="3" id="KW-1185">Reference proteome</keyword>
<accession>A0A9P7FKX9</accession>
<protein>
    <submittedName>
        <fullName evidence="1">Uncharacterized protein</fullName>
    </submittedName>
</protein>
<comment type="caution">
    <text evidence="1">The sequence shown here is derived from an EMBL/GenBank/DDBJ whole genome shotgun (WGS) entry which is preliminary data.</text>
</comment>
<gene>
    <name evidence="1" type="ORF">H0H81_008168</name>
    <name evidence="2" type="ORF">H0H81_009166</name>
</gene>
<reference evidence="1" key="2">
    <citation type="submission" date="2021-10" db="EMBL/GenBank/DDBJ databases">
        <title>Phylogenomics reveals ancestral predisposition of the termite-cultivated fungus Termitomyces towards a domesticated lifestyle.</title>
        <authorList>
            <person name="Auxier B."/>
            <person name="Grum-Grzhimaylo A."/>
            <person name="Cardenas M.E."/>
            <person name="Lodge J.D."/>
            <person name="Laessoe T."/>
            <person name="Pedersen O."/>
            <person name="Smith M.E."/>
            <person name="Kuyper T.W."/>
            <person name="Franco-Molano E.A."/>
            <person name="Baroni T.J."/>
            <person name="Aanen D.K."/>
        </authorList>
    </citation>
    <scope>NUCLEOTIDE SEQUENCE</scope>
    <source>
        <strain evidence="1">D49</strain>
    </source>
</reference>
<name>A0A9P7FKX9_9AGAR</name>
<evidence type="ECO:0000313" key="1">
    <source>
        <dbReference type="EMBL" id="KAG5633392.1"/>
    </source>
</evidence>
<dbReference type="EMBL" id="JABCKI010007953">
    <property type="protein sequence ID" value="KAG5633392.1"/>
    <property type="molecule type" value="Genomic_DNA"/>
</dbReference>
<dbReference type="AlphaFoldDB" id="A0A9P7FKX9"/>